<evidence type="ECO:0000256" key="3">
    <source>
        <dbReference type="ARBA" id="ARBA00023163"/>
    </source>
</evidence>
<proteinExistence type="predicted"/>
<dbReference type="RefSeq" id="WP_095687253.1">
    <property type="nucleotide sequence ID" value="NZ_CP022746.1"/>
</dbReference>
<dbReference type="CDD" id="cd06170">
    <property type="entry name" value="LuxR_C_like"/>
    <property type="match status" value="1"/>
</dbReference>
<keyword evidence="1" id="KW-0805">Transcription regulation</keyword>
<dbReference type="KEGG" id="shyd:CJD35_16155"/>
<dbReference type="Gene3D" id="3.30.450.80">
    <property type="entry name" value="Transcription factor LuxR-like, autoinducer-binding domain"/>
    <property type="match status" value="1"/>
</dbReference>
<dbReference type="InterPro" id="IPR036693">
    <property type="entry name" value="TF_LuxR_autoind-bd_dom_sf"/>
</dbReference>
<feature type="domain" description="HTH luxR-type" evidence="4">
    <location>
        <begin position="177"/>
        <end position="242"/>
    </location>
</feature>
<dbReference type="GO" id="GO:0006355">
    <property type="term" value="P:regulation of DNA-templated transcription"/>
    <property type="evidence" value="ECO:0007669"/>
    <property type="project" value="InterPro"/>
</dbReference>
<dbReference type="PRINTS" id="PR00038">
    <property type="entry name" value="HTHLUXR"/>
</dbReference>
<dbReference type="PANTHER" id="PTHR44688:SF16">
    <property type="entry name" value="DNA-BINDING TRANSCRIPTIONAL ACTIVATOR DEVR_DOSR"/>
    <property type="match status" value="1"/>
</dbReference>
<sequence>MYIGPQLSEFIGNCRMVEDEFALKALLCDITPSIGCEQFALVSHVDLVGPPREATIIMNYHEGWVERALLSNYYIDDPVHAASTRTVTAFLWSLIPSMISLTQRQLRILDEARPFGLVEGLTVPVHSPGEYRGTCSFGGRGPIELTAQLLGTVQVIGMFAFEAARRIQCKRWGLATGDDRVPTLTARQLDCIALIACGKTDREIGIILELSPHTVRDYVEDAMRRYDVYKRTELVARCLFDGQICYRSFCRA</sequence>
<organism evidence="5 6">
    <name type="scientific">Sphingobium xenophagum</name>
    <dbReference type="NCBI Taxonomy" id="121428"/>
    <lineage>
        <taxon>Bacteria</taxon>
        <taxon>Pseudomonadati</taxon>
        <taxon>Pseudomonadota</taxon>
        <taxon>Alphaproteobacteria</taxon>
        <taxon>Sphingomonadales</taxon>
        <taxon>Sphingomonadaceae</taxon>
        <taxon>Sphingobium</taxon>
    </lineage>
</organism>
<dbReference type="InterPro" id="IPR036388">
    <property type="entry name" value="WH-like_DNA-bd_sf"/>
</dbReference>
<dbReference type="SUPFAM" id="SSF75516">
    <property type="entry name" value="Pheromone-binding domain of LuxR-like quorum-sensing transcription factors"/>
    <property type="match status" value="1"/>
</dbReference>
<evidence type="ECO:0000256" key="2">
    <source>
        <dbReference type="ARBA" id="ARBA00023125"/>
    </source>
</evidence>
<dbReference type="InterPro" id="IPR005143">
    <property type="entry name" value="TF_LuxR_autoind-bd_dom"/>
</dbReference>
<dbReference type="PROSITE" id="PS50043">
    <property type="entry name" value="HTH_LUXR_2"/>
    <property type="match status" value="1"/>
</dbReference>
<evidence type="ECO:0000256" key="1">
    <source>
        <dbReference type="ARBA" id="ARBA00023015"/>
    </source>
</evidence>
<dbReference type="Pfam" id="PF00196">
    <property type="entry name" value="GerE"/>
    <property type="match status" value="1"/>
</dbReference>
<gene>
    <name evidence="5" type="ORF">CJD35_16155</name>
</gene>
<dbReference type="SMART" id="SM00421">
    <property type="entry name" value="HTH_LUXR"/>
    <property type="match status" value="1"/>
</dbReference>
<accession>A0A249MY07</accession>
<dbReference type="SUPFAM" id="SSF46894">
    <property type="entry name" value="C-terminal effector domain of the bipartite response regulators"/>
    <property type="match status" value="1"/>
</dbReference>
<keyword evidence="3" id="KW-0804">Transcription</keyword>
<name>A0A249MY07_SPHXE</name>
<evidence type="ECO:0000313" key="5">
    <source>
        <dbReference type="EMBL" id="ASY46047.1"/>
    </source>
</evidence>
<reference evidence="5 6" key="1">
    <citation type="submission" date="2017-08" db="EMBL/GenBank/DDBJ databases">
        <title>Whole Genome Sequence of Sphingobium hydrophobicum C1: Insights into Adaption to the Electronic-waste Contaminated Sediment.</title>
        <authorList>
            <person name="Song D."/>
            <person name="Chen X."/>
            <person name="Xu M."/>
        </authorList>
    </citation>
    <scope>NUCLEOTIDE SEQUENCE [LARGE SCALE GENOMIC DNA]</scope>
    <source>
        <strain evidence="5 6">C1</strain>
    </source>
</reference>
<dbReference type="Pfam" id="PF03472">
    <property type="entry name" value="Autoind_bind"/>
    <property type="match status" value="1"/>
</dbReference>
<dbReference type="EMBL" id="CP022746">
    <property type="protein sequence ID" value="ASY46047.1"/>
    <property type="molecule type" value="Genomic_DNA"/>
</dbReference>
<dbReference type="Proteomes" id="UP000217141">
    <property type="component" value="Chromosome II"/>
</dbReference>
<dbReference type="GO" id="GO:0003677">
    <property type="term" value="F:DNA binding"/>
    <property type="evidence" value="ECO:0007669"/>
    <property type="project" value="UniProtKB-KW"/>
</dbReference>
<keyword evidence="2" id="KW-0238">DNA-binding</keyword>
<evidence type="ECO:0000259" key="4">
    <source>
        <dbReference type="PROSITE" id="PS50043"/>
    </source>
</evidence>
<dbReference type="InterPro" id="IPR016032">
    <property type="entry name" value="Sig_transdc_resp-reg_C-effctor"/>
</dbReference>
<protein>
    <recommendedName>
        <fullName evidence="4">HTH luxR-type domain-containing protein</fullName>
    </recommendedName>
</protein>
<dbReference type="InterPro" id="IPR000792">
    <property type="entry name" value="Tscrpt_reg_LuxR_C"/>
</dbReference>
<dbReference type="PANTHER" id="PTHR44688">
    <property type="entry name" value="DNA-BINDING TRANSCRIPTIONAL ACTIVATOR DEVR_DOSR"/>
    <property type="match status" value="1"/>
</dbReference>
<evidence type="ECO:0000313" key="6">
    <source>
        <dbReference type="Proteomes" id="UP000217141"/>
    </source>
</evidence>
<dbReference type="AlphaFoldDB" id="A0A249MY07"/>
<dbReference type="Gene3D" id="1.10.10.10">
    <property type="entry name" value="Winged helix-like DNA-binding domain superfamily/Winged helix DNA-binding domain"/>
    <property type="match status" value="1"/>
</dbReference>